<dbReference type="GO" id="GO:0016740">
    <property type="term" value="F:transferase activity"/>
    <property type="evidence" value="ECO:0007669"/>
    <property type="project" value="UniProtKB-KW"/>
</dbReference>
<evidence type="ECO:0000256" key="1">
    <source>
        <dbReference type="ARBA" id="ARBA00004752"/>
    </source>
</evidence>
<feature type="region of interest" description="Disordered" evidence="7">
    <location>
        <begin position="21"/>
        <end position="52"/>
    </location>
</feature>
<dbReference type="PANTHER" id="PTHR30582:SF2">
    <property type="entry name" value="L,D-TRANSPEPTIDASE YCIB-RELATED"/>
    <property type="match status" value="1"/>
</dbReference>
<dbReference type="GO" id="GO:0071972">
    <property type="term" value="F:peptidoglycan L,D-transpeptidase activity"/>
    <property type="evidence" value="ECO:0007669"/>
    <property type="project" value="TreeGrafter"/>
</dbReference>
<keyword evidence="10" id="KW-0121">Carboxypeptidase</keyword>
<keyword evidence="2" id="KW-0808">Transferase</keyword>
<keyword evidence="5 6" id="KW-0961">Cell wall biogenesis/degradation</keyword>
<evidence type="ECO:0000256" key="6">
    <source>
        <dbReference type="PROSITE-ProRule" id="PRU01373"/>
    </source>
</evidence>
<dbReference type="AlphaFoldDB" id="A0A0V8CQP9"/>
<evidence type="ECO:0000256" key="2">
    <source>
        <dbReference type="ARBA" id="ARBA00022679"/>
    </source>
</evidence>
<evidence type="ECO:0000313" key="11">
    <source>
        <dbReference type="Proteomes" id="UP000053058"/>
    </source>
</evidence>
<sequence>MKKIITVGCMALTIFSLSSCSSTTVAPNSSKTEKSTTGKMQAKKENTTPKMREKKNEYWKLSSELRSYPDLTKFSNMSLEVSISKNITYLKSNNKTIYTFYSSAGVDNTTPTGTFAIQAETSPSFYNSGEGEGANYAVSWLEHGVYLFHSVPTDSNGNYIVSEAKKLGKSPASHGCVRLSVSDSNWLYKQALSGSLPVGTPVIINQ</sequence>
<evidence type="ECO:0000256" key="3">
    <source>
        <dbReference type="ARBA" id="ARBA00022960"/>
    </source>
</evidence>
<dbReference type="PANTHER" id="PTHR30582">
    <property type="entry name" value="L,D-TRANSPEPTIDASE"/>
    <property type="match status" value="1"/>
</dbReference>
<evidence type="ECO:0000256" key="5">
    <source>
        <dbReference type="ARBA" id="ARBA00023316"/>
    </source>
</evidence>
<dbReference type="GO" id="GO:0071555">
    <property type="term" value="P:cell wall organization"/>
    <property type="evidence" value="ECO:0007669"/>
    <property type="project" value="UniProtKB-UniRule"/>
</dbReference>
<dbReference type="PROSITE" id="PS51257">
    <property type="entry name" value="PROKAR_LIPOPROTEIN"/>
    <property type="match status" value="1"/>
</dbReference>
<keyword evidence="8" id="KW-0732">Signal</keyword>
<dbReference type="Gene3D" id="2.40.440.10">
    <property type="entry name" value="L,D-transpeptidase catalytic domain-like"/>
    <property type="match status" value="1"/>
</dbReference>
<dbReference type="RefSeq" id="WP_017865208.1">
    <property type="nucleotide sequence ID" value="NZ_CP024954.1"/>
</dbReference>
<feature type="compositionally biased region" description="Basic and acidic residues" evidence="7">
    <location>
        <begin position="31"/>
        <end position="52"/>
    </location>
</feature>
<evidence type="ECO:0000256" key="8">
    <source>
        <dbReference type="SAM" id="SignalP"/>
    </source>
</evidence>
<keyword evidence="4 6" id="KW-0573">Peptidoglycan synthesis</keyword>
<proteinExistence type="predicted"/>
<dbReference type="Pfam" id="PF03734">
    <property type="entry name" value="YkuD"/>
    <property type="match status" value="1"/>
</dbReference>
<feature type="signal peptide" evidence="8">
    <location>
        <begin position="1"/>
        <end position="21"/>
    </location>
</feature>
<reference evidence="11" key="1">
    <citation type="submission" date="2015-10" db="EMBL/GenBank/DDBJ databases">
        <title>Draft Genome Sequences of 11 Lactococcus lactis subspecies cremoris strains.</title>
        <authorList>
            <person name="Wels M."/>
            <person name="Backus L."/>
            <person name="Boekhorst J."/>
            <person name="Dijkstra A."/>
            <person name="Beerthuizen M."/>
            <person name="Kelly W."/>
            <person name="Siezen R."/>
            <person name="Bachmann H."/>
            <person name="Van Hijum S."/>
        </authorList>
    </citation>
    <scope>NUCLEOTIDE SEQUENCE [LARGE SCALE GENOMIC DNA]</scope>
    <source>
        <strain evidence="11">KF282</strain>
    </source>
</reference>
<feature type="chain" id="PRO_5038545438" evidence="8">
    <location>
        <begin position="22"/>
        <end position="206"/>
    </location>
</feature>
<keyword evidence="3 6" id="KW-0133">Cell shape</keyword>
<evidence type="ECO:0000259" key="9">
    <source>
        <dbReference type="PROSITE" id="PS52029"/>
    </source>
</evidence>
<dbReference type="Proteomes" id="UP000053058">
    <property type="component" value="Unassembled WGS sequence"/>
</dbReference>
<dbReference type="InterPro" id="IPR005490">
    <property type="entry name" value="LD_TPept_cat_dom"/>
</dbReference>
<dbReference type="GO" id="GO:0008360">
    <property type="term" value="P:regulation of cell shape"/>
    <property type="evidence" value="ECO:0007669"/>
    <property type="project" value="UniProtKB-UniRule"/>
</dbReference>
<feature type="compositionally biased region" description="Polar residues" evidence="7">
    <location>
        <begin position="21"/>
        <end position="30"/>
    </location>
</feature>
<protein>
    <submittedName>
        <fullName evidence="10">D-alanyl-D-alanine carboxypeptidase</fullName>
    </submittedName>
</protein>
<keyword evidence="10" id="KW-0645">Protease</keyword>
<evidence type="ECO:0000256" key="4">
    <source>
        <dbReference type="ARBA" id="ARBA00022984"/>
    </source>
</evidence>
<accession>A0A0V8CQP9</accession>
<dbReference type="InterPro" id="IPR038063">
    <property type="entry name" value="Transpep_catalytic_dom"/>
</dbReference>
<feature type="active site" description="Nucleophile" evidence="6">
    <location>
        <position position="176"/>
    </location>
</feature>
<dbReference type="GO" id="GO:0005576">
    <property type="term" value="C:extracellular region"/>
    <property type="evidence" value="ECO:0007669"/>
    <property type="project" value="TreeGrafter"/>
</dbReference>
<evidence type="ECO:0000256" key="7">
    <source>
        <dbReference type="SAM" id="MobiDB-lite"/>
    </source>
</evidence>
<comment type="caution">
    <text evidence="10">The sequence shown here is derived from an EMBL/GenBank/DDBJ whole genome shotgun (WGS) entry which is preliminary data.</text>
</comment>
<gene>
    <name evidence="10" type="ORF">KF282_1757</name>
</gene>
<evidence type="ECO:0000313" key="10">
    <source>
        <dbReference type="EMBL" id="KSU03674.1"/>
    </source>
</evidence>
<dbReference type="EMBL" id="LKLN01000071">
    <property type="protein sequence ID" value="KSU03674.1"/>
    <property type="molecule type" value="Genomic_DNA"/>
</dbReference>
<comment type="pathway">
    <text evidence="1 6">Cell wall biogenesis; peptidoglycan biosynthesis.</text>
</comment>
<keyword evidence="10" id="KW-0378">Hydrolase</keyword>
<dbReference type="PROSITE" id="PS52029">
    <property type="entry name" value="LD_TPASE"/>
    <property type="match status" value="1"/>
</dbReference>
<dbReference type="UniPathway" id="UPA00219"/>
<feature type="active site" description="Proton donor/acceptor" evidence="6">
    <location>
        <position position="149"/>
    </location>
</feature>
<feature type="domain" description="L,D-TPase catalytic" evidence="9">
    <location>
        <begin position="77"/>
        <end position="205"/>
    </location>
</feature>
<dbReference type="GO" id="GO:0018104">
    <property type="term" value="P:peptidoglycan-protein cross-linking"/>
    <property type="evidence" value="ECO:0007669"/>
    <property type="project" value="TreeGrafter"/>
</dbReference>
<name>A0A0V8CQP9_LACLL</name>
<dbReference type="SUPFAM" id="SSF141523">
    <property type="entry name" value="L,D-transpeptidase catalytic domain-like"/>
    <property type="match status" value="1"/>
</dbReference>
<dbReference type="InterPro" id="IPR050979">
    <property type="entry name" value="LD-transpeptidase"/>
</dbReference>
<dbReference type="CDD" id="cd16913">
    <property type="entry name" value="YkuD_like"/>
    <property type="match status" value="1"/>
</dbReference>
<organism evidence="10 11">
    <name type="scientific">Lactococcus lactis subsp. lactis</name>
    <name type="common">Streptococcus lactis</name>
    <dbReference type="NCBI Taxonomy" id="1360"/>
    <lineage>
        <taxon>Bacteria</taxon>
        <taxon>Bacillati</taxon>
        <taxon>Bacillota</taxon>
        <taxon>Bacilli</taxon>
        <taxon>Lactobacillales</taxon>
        <taxon>Streptococcaceae</taxon>
        <taxon>Lactococcus</taxon>
    </lineage>
</organism>
<dbReference type="PATRIC" id="fig|1360.104.peg.777"/>